<accession>A0A851LXR3</accession>
<dbReference type="InterPro" id="IPR036964">
    <property type="entry name" value="RASGEF_cat_dom_sf"/>
</dbReference>
<dbReference type="GO" id="GO:0043025">
    <property type="term" value="C:neuronal cell body"/>
    <property type="evidence" value="ECO:0007669"/>
    <property type="project" value="TreeGrafter"/>
</dbReference>
<dbReference type="SMART" id="SM00147">
    <property type="entry name" value="RasGEF"/>
    <property type="match status" value="1"/>
</dbReference>
<proteinExistence type="predicted"/>
<dbReference type="InterPro" id="IPR029899">
    <property type="entry name" value="KNDC1"/>
</dbReference>
<dbReference type="GO" id="GO:0032045">
    <property type="term" value="C:guanyl-nucleotide exchange factor complex"/>
    <property type="evidence" value="ECO:0007669"/>
    <property type="project" value="TreeGrafter"/>
</dbReference>
<dbReference type="Proteomes" id="UP000621168">
    <property type="component" value="Unassembled WGS sequence"/>
</dbReference>
<dbReference type="FunFam" id="1.10.840.10:FF:000013">
    <property type="entry name" value="Kinase non-catalytic C-lobe domain-containing 1"/>
    <property type="match status" value="1"/>
</dbReference>
<dbReference type="GO" id="GO:0030425">
    <property type="term" value="C:dendrite"/>
    <property type="evidence" value="ECO:0007669"/>
    <property type="project" value="TreeGrafter"/>
</dbReference>
<dbReference type="SUPFAM" id="SSF48366">
    <property type="entry name" value="Ras GEF"/>
    <property type="match status" value="1"/>
</dbReference>
<evidence type="ECO:0000313" key="4">
    <source>
        <dbReference type="Proteomes" id="UP000621168"/>
    </source>
</evidence>
<keyword evidence="4" id="KW-1185">Reference proteome</keyword>
<dbReference type="InterPro" id="IPR001895">
    <property type="entry name" value="RASGEF_cat_dom"/>
</dbReference>
<dbReference type="GO" id="GO:0005085">
    <property type="term" value="F:guanyl-nucleotide exchange factor activity"/>
    <property type="evidence" value="ECO:0007669"/>
    <property type="project" value="UniProtKB-KW"/>
</dbReference>
<dbReference type="PANTHER" id="PTHR21560:SF0">
    <property type="entry name" value="KINASE NON-CATALYTIC C-LOBE DOMAIN-CONTAINING PROTEIN 1"/>
    <property type="match status" value="1"/>
</dbReference>
<dbReference type="PANTHER" id="PTHR21560">
    <property type="entry name" value="VERY KIND PROTEIN"/>
    <property type="match status" value="1"/>
</dbReference>
<gene>
    <name evidence="3" type="primary">Kndc1</name>
    <name evidence="3" type="ORF">CORCRI_R11174</name>
</gene>
<feature type="domain" description="Ras-GEF" evidence="2">
    <location>
        <begin position="394"/>
        <end position="645"/>
    </location>
</feature>
<comment type="caution">
    <text evidence="3">The sequence shown here is derived from an EMBL/GenBank/DDBJ whole genome shotgun (WGS) entry which is preliminary data.</text>
</comment>
<dbReference type="Gene3D" id="1.10.840.10">
    <property type="entry name" value="Ras guanine-nucleotide exchange factors catalytic domain"/>
    <property type="match status" value="1"/>
</dbReference>
<dbReference type="InterPro" id="IPR023578">
    <property type="entry name" value="Ras_GEF_dom_sf"/>
</dbReference>
<evidence type="ECO:0000256" key="1">
    <source>
        <dbReference type="PROSITE-ProRule" id="PRU00168"/>
    </source>
</evidence>
<dbReference type="AlphaFoldDB" id="A0A851LXR3"/>
<name>A0A851LXR3_CORCR</name>
<sequence>LQSNGSCIDPGFAEENIEPEEETIIKIAGNSYFVSPNLPDFHSCSPGWSSAFYGAECFDSEVHSYMKNLGKQKSKQLLMMETKNYRKTIKFYQKLLQKERRSKGPETKSMLPKLRGQLQEMKSKVQFLELVKKYIMYAEQWGVEACVLPTVIHNGRTDTMDVAPTDESSWLLYYNTEKHQCNNRNGMRVLQAGTPLGLMAYLYSRYSIFCTALIGSGASLDPSTSLTKICNRSFYILQAWIEDCYSVDFATNTELLCTLKEFISSKVAPLNGYGERLLSLLEDASARKSGNAHQCSGVDNCEEEVEEDRKTLHSLCKKLSEDVSRKASLHIFFLQNFNWKLSKGMGPIAQYQRERLYTISSVLPKPCYNSFTEEFPVSFAKADEVGPYLLIEYSAQQLCCQLTLLQQEVFYKCHPVHFLNSRALGVKDKCVAVQKAVSTETVSPKVCNLFLSKCIQDQYLLQLLRNADSISTWVAAEIVTCHTSKLQVSLLSKFLLIAKCCYEQRNFATAMQILAGLENLIVRQLPAWKILPAKVAGIMEELKAVEVFLKSDSLCLMEGERFKTLPTIPSAHVLAMHVQQLETGGFTMTNGAHKWTKLRNIAKVVSQVHAFQENPYTYTPDFELQSYLRQRITCFKDADISALAADNCANFHQIPAEKHCRKIQDTLRRMKATFQ</sequence>
<dbReference type="GO" id="GO:0007264">
    <property type="term" value="P:small GTPase-mediated signal transduction"/>
    <property type="evidence" value="ECO:0007669"/>
    <property type="project" value="InterPro"/>
</dbReference>
<protein>
    <submittedName>
        <fullName evidence="3">KNDC1 protein</fullName>
    </submittedName>
</protein>
<evidence type="ECO:0000313" key="3">
    <source>
        <dbReference type="EMBL" id="NXC20330.1"/>
    </source>
</evidence>
<dbReference type="EMBL" id="WBMX01006482">
    <property type="protein sequence ID" value="NXC20330.1"/>
    <property type="molecule type" value="Genomic_DNA"/>
</dbReference>
<dbReference type="GO" id="GO:0048814">
    <property type="term" value="P:regulation of dendrite morphogenesis"/>
    <property type="evidence" value="ECO:0007669"/>
    <property type="project" value="TreeGrafter"/>
</dbReference>
<reference evidence="3" key="1">
    <citation type="submission" date="2019-09" db="EMBL/GenBank/DDBJ databases">
        <title>Bird 10,000 Genomes (B10K) Project - Family phase.</title>
        <authorList>
            <person name="Zhang G."/>
        </authorList>
    </citation>
    <scope>NUCLEOTIDE SEQUENCE</scope>
    <source>
        <strain evidence="3">B10K-CU-031-40</strain>
    </source>
</reference>
<dbReference type="Pfam" id="PF00617">
    <property type="entry name" value="RasGEF"/>
    <property type="match status" value="1"/>
</dbReference>
<dbReference type="OrthoDB" id="10254377at2759"/>
<keyword evidence="1" id="KW-0344">Guanine-nucleotide releasing factor</keyword>
<evidence type="ECO:0000259" key="2">
    <source>
        <dbReference type="PROSITE" id="PS50009"/>
    </source>
</evidence>
<feature type="non-terminal residue" evidence="3">
    <location>
        <position position="675"/>
    </location>
</feature>
<feature type="non-terminal residue" evidence="3">
    <location>
        <position position="1"/>
    </location>
</feature>
<organism evidence="3 4">
    <name type="scientific">Corythaeola cristata</name>
    <name type="common">Great blue turaco</name>
    <dbReference type="NCBI Taxonomy" id="103954"/>
    <lineage>
        <taxon>Eukaryota</taxon>
        <taxon>Metazoa</taxon>
        <taxon>Chordata</taxon>
        <taxon>Craniata</taxon>
        <taxon>Vertebrata</taxon>
        <taxon>Euteleostomi</taxon>
        <taxon>Archelosauria</taxon>
        <taxon>Archosauria</taxon>
        <taxon>Dinosauria</taxon>
        <taxon>Saurischia</taxon>
        <taxon>Theropoda</taxon>
        <taxon>Coelurosauria</taxon>
        <taxon>Aves</taxon>
        <taxon>Neognathae</taxon>
        <taxon>Neoaves</taxon>
        <taxon>Otidimorphae</taxon>
        <taxon>Musophagiformes</taxon>
        <taxon>Musophagidae</taxon>
        <taxon>Corythaeola</taxon>
    </lineage>
</organism>
<dbReference type="PROSITE" id="PS50009">
    <property type="entry name" value="RASGEF_CAT"/>
    <property type="match status" value="1"/>
</dbReference>